<name>A0A5B7E4D2_PORTR</name>
<dbReference type="AlphaFoldDB" id="A0A5B7E4D2"/>
<evidence type="ECO:0000313" key="2">
    <source>
        <dbReference type="EMBL" id="MPC28891.1"/>
    </source>
</evidence>
<sequence length="40" mass="4547">MFQDTYSAILYDLFDLLIGTDTSLALLCVLYVVVGLYKKK</sequence>
<feature type="transmembrane region" description="Helical" evidence="1">
    <location>
        <begin position="16"/>
        <end position="37"/>
    </location>
</feature>
<gene>
    <name evidence="2" type="ORF">E2C01_022104</name>
</gene>
<evidence type="ECO:0000256" key="1">
    <source>
        <dbReference type="SAM" id="Phobius"/>
    </source>
</evidence>
<dbReference type="Proteomes" id="UP000324222">
    <property type="component" value="Unassembled WGS sequence"/>
</dbReference>
<proteinExistence type="predicted"/>
<keyword evidence="1" id="KW-1133">Transmembrane helix</keyword>
<keyword evidence="3" id="KW-1185">Reference proteome</keyword>
<keyword evidence="1" id="KW-0472">Membrane</keyword>
<accession>A0A5B7E4D2</accession>
<comment type="caution">
    <text evidence="2">The sequence shown here is derived from an EMBL/GenBank/DDBJ whole genome shotgun (WGS) entry which is preliminary data.</text>
</comment>
<keyword evidence="1" id="KW-0812">Transmembrane</keyword>
<evidence type="ECO:0000313" key="3">
    <source>
        <dbReference type="Proteomes" id="UP000324222"/>
    </source>
</evidence>
<organism evidence="2 3">
    <name type="scientific">Portunus trituberculatus</name>
    <name type="common">Swimming crab</name>
    <name type="synonym">Neptunus trituberculatus</name>
    <dbReference type="NCBI Taxonomy" id="210409"/>
    <lineage>
        <taxon>Eukaryota</taxon>
        <taxon>Metazoa</taxon>
        <taxon>Ecdysozoa</taxon>
        <taxon>Arthropoda</taxon>
        <taxon>Crustacea</taxon>
        <taxon>Multicrustacea</taxon>
        <taxon>Malacostraca</taxon>
        <taxon>Eumalacostraca</taxon>
        <taxon>Eucarida</taxon>
        <taxon>Decapoda</taxon>
        <taxon>Pleocyemata</taxon>
        <taxon>Brachyura</taxon>
        <taxon>Eubrachyura</taxon>
        <taxon>Portunoidea</taxon>
        <taxon>Portunidae</taxon>
        <taxon>Portuninae</taxon>
        <taxon>Portunus</taxon>
    </lineage>
</organism>
<reference evidence="2 3" key="1">
    <citation type="submission" date="2019-05" db="EMBL/GenBank/DDBJ databases">
        <title>Another draft genome of Portunus trituberculatus and its Hox gene families provides insights of decapod evolution.</title>
        <authorList>
            <person name="Jeong J.-H."/>
            <person name="Song I."/>
            <person name="Kim S."/>
            <person name="Choi T."/>
            <person name="Kim D."/>
            <person name="Ryu S."/>
            <person name="Kim W."/>
        </authorList>
    </citation>
    <scope>NUCLEOTIDE SEQUENCE [LARGE SCALE GENOMIC DNA]</scope>
    <source>
        <tissue evidence="2">Muscle</tissue>
    </source>
</reference>
<dbReference type="EMBL" id="VSRR010001984">
    <property type="protein sequence ID" value="MPC28891.1"/>
    <property type="molecule type" value="Genomic_DNA"/>
</dbReference>
<protein>
    <submittedName>
        <fullName evidence="2">Uncharacterized protein</fullName>
    </submittedName>
</protein>